<comment type="caution">
    <text evidence="7">The sequence shown here is derived from an EMBL/GenBank/DDBJ whole genome shotgun (WGS) entry which is preliminary data.</text>
</comment>
<evidence type="ECO:0000313" key="7">
    <source>
        <dbReference type="EMBL" id="RDB15371.1"/>
    </source>
</evidence>
<dbReference type="Proteomes" id="UP000076154">
    <property type="component" value="Unassembled WGS sequence"/>
</dbReference>
<dbReference type="InterPro" id="IPR018957">
    <property type="entry name" value="Znf_C3HC4_RING-type"/>
</dbReference>
<evidence type="ECO:0000256" key="3">
    <source>
        <dbReference type="ARBA" id="ARBA00022833"/>
    </source>
</evidence>
<reference evidence="7" key="1">
    <citation type="submission" date="2018-04" db="EMBL/GenBank/DDBJ databases">
        <title>Whole genome sequencing of Hypsizygus marmoreus.</title>
        <authorList>
            <person name="Choi I.-G."/>
            <person name="Min B."/>
            <person name="Kim J.-G."/>
            <person name="Kim S."/>
            <person name="Oh Y.-L."/>
            <person name="Kong W.-S."/>
            <person name="Park H."/>
            <person name="Jeong J."/>
            <person name="Song E.-S."/>
        </authorList>
    </citation>
    <scope>NUCLEOTIDE SEQUENCE [LARGE SCALE GENOMIC DNA]</scope>
    <source>
        <strain evidence="7">51987-8</strain>
    </source>
</reference>
<protein>
    <submittedName>
        <fullName evidence="7">Tripartite motif-containing protein 26</fullName>
    </submittedName>
</protein>
<dbReference type="InterPro" id="IPR017907">
    <property type="entry name" value="Znf_RING_CS"/>
</dbReference>
<dbReference type="InParanoid" id="A0A369J049"/>
<organism evidence="7 8">
    <name type="scientific">Hypsizygus marmoreus</name>
    <name type="common">White beech mushroom</name>
    <name type="synonym">Agaricus marmoreus</name>
    <dbReference type="NCBI Taxonomy" id="39966"/>
    <lineage>
        <taxon>Eukaryota</taxon>
        <taxon>Fungi</taxon>
        <taxon>Dikarya</taxon>
        <taxon>Basidiomycota</taxon>
        <taxon>Agaricomycotina</taxon>
        <taxon>Agaricomycetes</taxon>
        <taxon>Agaricomycetidae</taxon>
        <taxon>Agaricales</taxon>
        <taxon>Tricholomatineae</taxon>
        <taxon>Lyophyllaceae</taxon>
        <taxon>Hypsizygus</taxon>
    </lineage>
</organism>
<evidence type="ECO:0000256" key="1">
    <source>
        <dbReference type="ARBA" id="ARBA00022723"/>
    </source>
</evidence>
<dbReference type="Gene3D" id="3.30.40.10">
    <property type="entry name" value="Zinc/RING finger domain, C3HC4 (zinc finger)"/>
    <property type="match status" value="1"/>
</dbReference>
<keyword evidence="8" id="KW-1185">Reference proteome</keyword>
<dbReference type="InterPro" id="IPR001841">
    <property type="entry name" value="Znf_RING"/>
</dbReference>
<dbReference type="AlphaFoldDB" id="A0A369J049"/>
<dbReference type="OrthoDB" id="6270329at2759"/>
<dbReference type="GO" id="GO:0008270">
    <property type="term" value="F:zinc ion binding"/>
    <property type="evidence" value="ECO:0007669"/>
    <property type="project" value="UniProtKB-KW"/>
</dbReference>
<sequence>MSGECSLCLMAFEEPVSIPCGHVYCTNCLSDYVNVPGNNELCSTCPTCRKPFNTVTPDLACLHKKYHQYVVPSIRRIYFDNPAQVDLKKKLAAAEAKIKRLQKDQETLMRQCEQHMMAARAHAAGEHMANRKVDQLAERLARIQTEHTGRRLNDAMNLKNVQDERDALNTKYQQLKYRVRDLEVDFRSNDSMVSTSSSHGQRLQKQPSSLRIDTFMSAGPSRYADAPAAASNYSASWQIQPLPRGAREKARAQARRISPPPILREPAKWPRLSKLLADTYAYAVQSFCILLLLADLLDPDHPNLMLVYMYIHFIIVLFYCC</sequence>
<dbReference type="PROSITE" id="PS00518">
    <property type="entry name" value="ZF_RING_1"/>
    <property type="match status" value="1"/>
</dbReference>
<dbReference type="SMART" id="SM00184">
    <property type="entry name" value="RING"/>
    <property type="match status" value="1"/>
</dbReference>
<keyword evidence="5" id="KW-0175">Coiled coil</keyword>
<keyword evidence="2 4" id="KW-0863">Zinc-finger</keyword>
<keyword evidence="1" id="KW-0479">Metal-binding</keyword>
<dbReference type="EMBL" id="LUEZ02000181">
    <property type="protein sequence ID" value="RDB15371.1"/>
    <property type="molecule type" value="Genomic_DNA"/>
</dbReference>
<dbReference type="InterPro" id="IPR013083">
    <property type="entry name" value="Znf_RING/FYVE/PHD"/>
</dbReference>
<dbReference type="Pfam" id="PF00097">
    <property type="entry name" value="zf-C3HC4"/>
    <property type="match status" value="1"/>
</dbReference>
<dbReference type="STRING" id="39966.A0A369J049"/>
<proteinExistence type="predicted"/>
<name>A0A369J049_HYPMA</name>
<evidence type="ECO:0000256" key="2">
    <source>
        <dbReference type="ARBA" id="ARBA00022771"/>
    </source>
</evidence>
<feature type="domain" description="RING-type" evidence="6">
    <location>
        <begin position="5"/>
        <end position="49"/>
    </location>
</feature>
<accession>A0A369J049</accession>
<evidence type="ECO:0000256" key="4">
    <source>
        <dbReference type="PROSITE-ProRule" id="PRU00175"/>
    </source>
</evidence>
<keyword evidence="3" id="KW-0862">Zinc</keyword>
<evidence type="ECO:0000259" key="6">
    <source>
        <dbReference type="PROSITE" id="PS50089"/>
    </source>
</evidence>
<gene>
    <name evidence="7" type="primary">Trim26_0</name>
    <name evidence="7" type="ORF">Hypma_004665</name>
</gene>
<dbReference type="PROSITE" id="PS50089">
    <property type="entry name" value="ZF_RING_2"/>
    <property type="match status" value="1"/>
</dbReference>
<evidence type="ECO:0000313" key="8">
    <source>
        <dbReference type="Proteomes" id="UP000076154"/>
    </source>
</evidence>
<evidence type="ECO:0000256" key="5">
    <source>
        <dbReference type="SAM" id="Coils"/>
    </source>
</evidence>
<feature type="coiled-coil region" evidence="5">
    <location>
        <begin position="84"/>
        <end position="185"/>
    </location>
</feature>
<dbReference type="SUPFAM" id="SSF57850">
    <property type="entry name" value="RING/U-box"/>
    <property type="match status" value="1"/>
</dbReference>